<name>N1PZP8_DOTSN</name>
<keyword evidence="2" id="KW-1185">Reference proteome</keyword>
<accession>N1PZP8</accession>
<dbReference type="Proteomes" id="UP000016933">
    <property type="component" value="Unassembled WGS sequence"/>
</dbReference>
<sequence length="122" mass="14220">MGLMTHDQQRSIQGLSSMRYVSHLWRSSQRRPGLFHMVDDDRRRALDECARGNPPPVPVETCHDSSVTDQLYTFFCDSRRDHEAQYGYQDSTAHEHNNCKRLGRARVFSKYESSVSACRRKI</sequence>
<reference evidence="1 2" key="2">
    <citation type="journal article" date="2012" name="PLoS Pathog.">
        <title>Diverse lifestyles and strategies of plant pathogenesis encoded in the genomes of eighteen Dothideomycetes fungi.</title>
        <authorList>
            <person name="Ohm R.A."/>
            <person name="Feau N."/>
            <person name="Henrissat B."/>
            <person name="Schoch C.L."/>
            <person name="Horwitz B.A."/>
            <person name="Barry K.W."/>
            <person name="Condon B.J."/>
            <person name="Copeland A.C."/>
            <person name="Dhillon B."/>
            <person name="Glaser F."/>
            <person name="Hesse C.N."/>
            <person name="Kosti I."/>
            <person name="LaButti K."/>
            <person name="Lindquist E.A."/>
            <person name="Lucas S."/>
            <person name="Salamov A.A."/>
            <person name="Bradshaw R.E."/>
            <person name="Ciuffetti L."/>
            <person name="Hamelin R.C."/>
            <person name="Kema G.H.J."/>
            <person name="Lawrence C."/>
            <person name="Scott J.A."/>
            <person name="Spatafora J.W."/>
            <person name="Turgeon B.G."/>
            <person name="de Wit P.J.G.M."/>
            <person name="Zhong S."/>
            <person name="Goodwin S.B."/>
            <person name="Grigoriev I.V."/>
        </authorList>
    </citation>
    <scope>NUCLEOTIDE SEQUENCE [LARGE SCALE GENOMIC DNA]</scope>
    <source>
        <strain evidence="2">NZE10 / CBS 128990</strain>
    </source>
</reference>
<dbReference type="AlphaFoldDB" id="N1PZP8"/>
<reference evidence="2" key="1">
    <citation type="journal article" date="2012" name="PLoS Genet.">
        <title>The genomes of the fungal plant pathogens Cladosporium fulvum and Dothistroma septosporum reveal adaptation to different hosts and lifestyles but also signatures of common ancestry.</title>
        <authorList>
            <person name="de Wit P.J.G.M."/>
            <person name="van der Burgt A."/>
            <person name="Oekmen B."/>
            <person name="Stergiopoulos I."/>
            <person name="Abd-Elsalam K.A."/>
            <person name="Aerts A.L."/>
            <person name="Bahkali A.H."/>
            <person name="Beenen H.G."/>
            <person name="Chettri P."/>
            <person name="Cox M.P."/>
            <person name="Datema E."/>
            <person name="de Vries R.P."/>
            <person name="Dhillon B."/>
            <person name="Ganley A.R."/>
            <person name="Griffiths S.A."/>
            <person name="Guo Y."/>
            <person name="Hamelin R.C."/>
            <person name="Henrissat B."/>
            <person name="Kabir M.S."/>
            <person name="Jashni M.K."/>
            <person name="Kema G."/>
            <person name="Klaubauf S."/>
            <person name="Lapidus A."/>
            <person name="Levasseur A."/>
            <person name="Lindquist E."/>
            <person name="Mehrabi R."/>
            <person name="Ohm R.A."/>
            <person name="Owen T.J."/>
            <person name="Salamov A."/>
            <person name="Schwelm A."/>
            <person name="Schijlen E."/>
            <person name="Sun H."/>
            <person name="van den Burg H.A."/>
            <person name="van Ham R.C.H.J."/>
            <person name="Zhang S."/>
            <person name="Goodwin S.B."/>
            <person name="Grigoriev I.V."/>
            <person name="Collemare J."/>
            <person name="Bradshaw R.E."/>
        </authorList>
    </citation>
    <scope>NUCLEOTIDE SEQUENCE [LARGE SCALE GENOMIC DNA]</scope>
    <source>
        <strain evidence="2">NZE10 / CBS 128990</strain>
    </source>
</reference>
<organism evidence="1 2">
    <name type="scientific">Dothistroma septosporum (strain NZE10 / CBS 128990)</name>
    <name type="common">Red band needle blight fungus</name>
    <name type="synonym">Mycosphaerella pini</name>
    <dbReference type="NCBI Taxonomy" id="675120"/>
    <lineage>
        <taxon>Eukaryota</taxon>
        <taxon>Fungi</taxon>
        <taxon>Dikarya</taxon>
        <taxon>Ascomycota</taxon>
        <taxon>Pezizomycotina</taxon>
        <taxon>Dothideomycetes</taxon>
        <taxon>Dothideomycetidae</taxon>
        <taxon>Mycosphaerellales</taxon>
        <taxon>Mycosphaerellaceae</taxon>
        <taxon>Dothistroma</taxon>
    </lineage>
</organism>
<dbReference type="HOGENOM" id="CLU_2026669_0_0_1"/>
<gene>
    <name evidence="1" type="ORF">DOTSEDRAFT_49287</name>
</gene>
<protein>
    <submittedName>
        <fullName evidence="1">Uncharacterized protein</fullName>
    </submittedName>
</protein>
<proteinExistence type="predicted"/>
<dbReference type="EMBL" id="KB446535">
    <property type="protein sequence ID" value="EME48907.1"/>
    <property type="molecule type" value="Genomic_DNA"/>
</dbReference>
<evidence type="ECO:0000313" key="2">
    <source>
        <dbReference type="Proteomes" id="UP000016933"/>
    </source>
</evidence>
<evidence type="ECO:0000313" key="1">
    <source>
        <dbReference type="EMBL" id="EME48907.1"/>
    </source>
</evidence>